<evidence type="ECO:0000256" key="1">
    <source>
        <dbReference type="ARBA" id="ARBA00023015"/>
    </source>
</evidence>
<keyword evidence="3" id="KW-0804">Transcription</keyword>
<dbReference type="SUPFAM" id="SSF48452">
    <property type="entry name" value="TPR-like"/>
    <property type="match status" value="1"/>
</dbReference>
<dbReference type="PANTHER" id="PTHR44688">
    <property type="entry name" value="DNA-BINDING TRANSCRIPTIONAL ACTIVATOR DEVR_DOSR"/>
    <property type="match status" value="1"/>
</dbReference>
<accession>A0A0R0DF42</accession>
<dbReference type="SMART" id="SM00421">
    <property type="entry name" value="HTH_LUXR"/>
    <property type="match status" value="1"/>
</dbReference>
<dbReference type="PATRIC" id="fig|336566.3.peg.1335"/>
<proteinExistence type="predicted"/>
<reference evidence="5 6" key="1">
    <citation type="submission" date="2015-05" db="EMBL/GenBank/DDBJ databases">
        <title>Genome sequencing and analysis of members of genus Stenotrophomonas.</title>
        <authorList>
            <person name="Patil P.P."/>
            <person name="Midha S."/>
            <person name="Patil P.B."/>
        </authorList>
    </citation>
    <scope>NUCLEOTIDE SEQUENCE [LARGE SCALE GENOMIC DNA]</scope>
    <source>
        <strain evidence="5 6">DSM 24757</strain>
    </source>
</reference>
<dbReference type="AlphaFoldDB" id="A0A0R0DF42"/>
<keyword evidence="2" id="KW-0238">DNA-binding</keyword>
<dbReference type="SUPFAM" id="SSF52540">
    <property type="entry name" value="P-loop containing nucleoside triphosphate hydrolases"/>
    <property type="match status" value="1"/>
</dbReference>
<gene>
    <name evidence="5" type="ORF">ABB30_09575</name>
</gene>
<dbReference type="InterPro" id="IPR003959">
    <property type="entry name" value="ATPase_AAA_core"/>
</dbReference>
<dbReference type="Pfam" id="PF00196">
    <property type="entry name" value="GerE"/>
    <property type="match status" value="1"/>
</dbReference>
<dbReference type="PROSITE" id="PS50043">
    <property type="entry name" value="HTH_LUXR_2"/>
    <property type="match status" value="1"/>
</dbReference>
<dbReference type="STRING" id="336566.ABB30_09575"/>
<dbReference type="Pfam" id="PF00004">
    <property type="entry name" value="AAA"/>
    <property type="match status" value="1"/>
</dbReference>
<dbReference type="InterPro" id="IPR036388">
    <property type="entry name" value="WH-like_DNA-bd_sf"/>
</dbReference>
<dbReference type="SUPFAM" id="SSF46894">
    <property type="entry name" value="C-terminal effector domain of the bipartite response regulators"/>
    <property type="match status" value="1"/>
</dbReference>
<dbReference type="GO" id="GO:0003677">
    <property type="term" value="F:DNA binding"/>
    <property type="evidence" value="ECO:0007669"/>
    <property type="project" value="UniProtKB-KW"/>
</dbReference>
<dbReference type="CDD" id="cd06170">
    <property type="entry name" value="LuxR_C_like"/>
    <property type="match status" value="1"/>
</dbReference>
<dbReference type="GO" id="GO:0016887">
    <property type="term" value="F:ATP hydrolysis activity"/>
    <property type="evidence" value="ECO:0007669"/>
    <property type="project" value="InterPro"/>
</dbReference>
<comment type="caution">
    <text evidence="5">The sequence shown here is derived from an EMBL/GenBank/DDBJ whole genome shotgun (WGS) entry which is preliminary data.</text>
</comment>
<organism evidence="5 6">
    <name type="scientific">Stenotrophomonas ginsengisoli</name>
    <dbReference type="NCBI Taxonomy" id="336566"/>
    <lineage>
        <taxon>Bacteria</taxon>
        <taxon>Pseudomonadati</taxon>
        <taxon>Pseudomonadota</taxon>
        <taxon>Gammaproteobacteria</taxon>
        <taxon>Lysobacterales</taxon>
        <taxon>Lysobacteraceae</taxon>
        <taxon>Stenotrophomonas</taxon>
    </lineage>
</organism>
<dbReference type="InterPro" id="IPR027417">
    <property type="entry name" value="P-loop_NTPase"/>
</dbReference>
<protein>
    <recommendedName>
        <fullName evidence="4">HTH luxR-type domain-containing protein</fullName>
    </recommendedName>
</protein>
<dbReference type="Gene3D" id="1.10.10.10">
    <property type="entry name" value="Winged helix-like DNA-binding domain superfamily/Winged helix DNA-binding domain"/>
    <property type="match status" value="1"/>
</dbReference>
<dbReference type="PRINTS" id="PR00038">
    <property type="entry name" value="HTHLUXR"/>
</dbReference>
<keyword evidence="1" id="KW-0805">Transcription regulation</keyword>
<dbReference type="EMBL" id="LDJM01000022">
    <property type="protein sequence ID" value="KRG76561.1"/>
    <property type="molecule type" value="Genomic_DNA"/>
</dbReference>
<sequence>MDGWHPPHIAHLLPRQRLLDAISTAQAPCLLLAGPPGSGKSCLLAALYQQQRAAGLAVAWLQLHEEHNAPDALAQALTQLCVSNAALLLVDDLHLLHSPARQQFSRWWLGQAGRRIIAADRRLHGTALYQAQLHGQLQVLDASQLQLDDAEAGLLLGTAFSSPQASLLNRRLAGWAAGLRLLALHPEQAGYLLGPADLSWQLPPAIAAWLAEVVLPGLHGMDPTALGILAAIGEMPAALLNQLPEPQRLLQTVEQLGQAGLLLCPPPAQAGWVLLHPVIASHQREQLRLQQPQLHAESKRLAAHWFAQHDQPAQAVRHALELPQKEEAAALIERAGAITLDLGNAPDLPLAPPLPPERAYDRPLLFLSQVYQRLRHGHPGQAGELFQQGSALTSHYTRLAADADLVATRTWVTLLEGVFHTCADNPIPDALLQDMQQHFVRQREQQPTLAACVASVLAYHHMDMQQHAQAMAISQAGLQLLQHQPEKISVFLLLHLGYAQLALHGPQLATATVERARAIADSTVAADSYEVLSCQLLQGVLLAEDNQAEAALALLLPALEKIDQVYGWVCLYAQSHAAAADALYRCQGLEAALALLARGHAFAEQRQLPRLHHHLALSQLQLLNRAGQWRQAQALLQGPLLAPLLQPDADQQPHLRGLQGPLLLEAAHLQLLLGQVQPAQALLEQIPAPALANLDCRHALFQQVLQMRIAQSLRRLGQARQCLQQALQLSADNALRRRSRDAADWLQQAAQWAVNDRWPLPERLVTHLQQLGGIAQPWVLPRQAGPAHMPHTNTALSPRECQTMALLAEGLSSKEIARQLGISAGTVKTHRKKIYEKLAVSNRAQAIIRARSLLIL</sequence>
<feature type="domain" description="HTH luxR-type" evidence="4">
    <location>
        <begin position="789"/>
        <end position="854"/>
    </location>
</feature>
<evidence type="ECO:0000259" key="4">
    <source>
        <dbReference type="PROSITE" id="PS50043"/>
    </source>
</evidence>
<dbReference type="Proteomes" id="UP000050956">
    <property type="component" value="Unassembled WGS sequence"/>
</dbReference>
<evidence type="ECO:0000313" key="6">
    <source>
        <dbReference type="Proteomes" id="UP000050956"/>
    </source>
</evidence>
<evidence type="ECO:0000256" key="3">
    <source>
        <dbReference type="ARBA" id="ARBA00023163"/>
    </source>
</evidence>
<dbReference type="InterPro" id="IPR016032">
    <property type="entry name" value="Sig_transdc_resp-reg_C-effctor"/>
</dbReference>
<dbReference type="InterPro" id="IPR000792">
    <property type="entry name" value="Tscrpt_reg_LuxR_C"/>
</dbReference>
<dbReference type="PANTHER" id="PTHR44688:SF16">
    <property type="entry name" value="DNA-BINDING TRANSCRIPTIONAL ACTIVATOR DEVR_DOSR"/>
    <property type="match status" value="1"/>
</dbReference>
<evidence type="ECO:0000313" key="5">
    <source>
        <dbReference type="EMBL" id="KRG76561.1"/>
    </source>
</evidence>
<dbReference type="Gene3D" id="3.40.50.300">
    <property type="entry name" value="P-loop containing nucleotide triphosphate hydrolases"/>
    <property type="match status" value="1"/>
</dbReference>
<dbReference type="GO" id="GO:0006355">
    <property type="term" value="P:regulation of DNA-templated transcription"/>
    <property type="evidence" value="ECO:0007669"/>
    <property type="project" value="InterPro"/>
</dbReference>
<dbReference type="GO" id="GO:0005524">
    <property type="term" value="F:ATP binding"/>
    <property type="evidence" value="ECO:0007669"/>
    <property type="project" value="InterPro"/>
</dbReference>
<dbReference type="InterPro" id="IPR011990">
    <property type="entry name" value="TPR-like_helical_dom_sf"/>
</dbReference>
<evidence type="ECO:0000256" key="2">
    <source>
        <dbReference type="ARBA" id="ARBA00023125"/>
    </source>
</evidence>
<name>A0A0R0DF42_9GAMM</name>
<keyword evidence="6" id="KW-1185">Reference proteome</keyword>